<feature type="domain" description="ABC transmembrane type-1" evidence="10">
    <location>
        <begin position="43"/>
        <end position="325"/>
    </location>
</feature>
<dbReference type="Pfam" id="PF00005">
    <property type="entry name" value="ABC_tran"/>
    <property type="match status" value="1"/>
</dbReference>
<evidence type="ECO:0000256" key="4">
    <source>
        <dbReference type="ARBA" id="ARBA00022741"/>
    </source>
</evidence>
<accession>A0A0C4E412</accession>
<feature type="transmembrane region" description="Helical" evidence="8">
    <location>
        <begin position="157"/>
        <end position="177"/>
    </location>
</feature>
<dbReference type="InterPro" id="IPR011527">
    <property type="entry name" value="ABC1_TM_dom"/>
</dbReference>
<dbReference type="OMA" id="VHENICY"/>
<dbReference type="GO" id="GO:0016020">
    <property type="term" value="C:membrane"/>
    <property type="evidence" value="ECO:0007669"/>
    <property type="project" value="UniProtKB-SubCell"/>
</dbReference>
<evidence type="ECO:0000313" key="11">
    <source>
        <dbReference type="EMBL" id="KLU88212.1"/>
    </source>
</evidence>
<dbReference type="GO" id="GO:0016887">
    <property type="term" value="F:ATP hydrolysis activity"/>
    <property type="evidence" value="ECO:0007669"/>
    <property type="project" value="InterPro"/>
</dbReference>
<dbReference type="PANTHER" id="PTHR24221:SF420">
    <property type="entry name" value="ABC MULTIDRUG TRANSPORTER ATRC"/>
    <property type="match status" value="1"/>
</dbReference>
<feature type="transmembrane region" description="Helical" evidence="8">
    <location>
        <begin position="34"/>
        <end position="58"/>
    </location>
</feature>
<dbReference type="InterPro" id="IPR017871">
    <property type="entry name" value="ABC_transporter-like_CS"/>
</dbReference>
<dbReference type="InterPro" id="IPR027417">
    <property type="entry name" value="P-loop_NTPase"/>
</dbReference>
<dbReference type="PANTHER" id="PTHR24221">
    <property type="entry name" value="ATP-BINDING CASSETTE SUB-FAMILY B"/>
    <property type="match status" value="1"/>
</dbReference>
<dbReference type="AlphaFoldDB" id="A0A0C4E412"/>
<keyword evidence="6 8" id="KW-1133">Transmembrane helix</keyword>
<dbReference type="SUPFAM" id="SSF90123">
    <property type="entry name" value="ABC transporter transmembrane region"/>
    <property type="match status" value="1"/>
</dbReference>
<evidence type="ECO:0008006" key="14">
    <source>
        <dbReference type="Google" id="ProtNLM"/>
    </source>
</evidence>
<evidence type="ECO:0000256" key="2">
    <source>
        <dbReference type="ARBA" id="ARBA00007577"/>
    </source>
</evidence>
<feature type="domain" description="ABC transporter" evidence="9">
    <location>
        <begin position="361"/>
        <end position="611"/>
    </location>
</feature>
<keyword evidence="3 8" id="KW-0812">Transmembrane</keyword>
<dbReference type="Gene3D" id="3.40.50.300">
    <property type="entry name" value="P-loop containing nucleotide triphosphate hydrolases"/>
    <property type="match status" value="1"/>
</dbReference>
<keyword evidence="13" id="KW-1185">Reference proteome</keyword>
<protein>
    <recommendedName>
        <fullName evidence="14">Leptomycin B resistance protein pmd1</fullName>
    </recommendedName>
</protein>
<dbReference type="SMART" id="SM00382">
    <property type="entry name" value="AAA"/>
    <property type="match status" value="1"/>
</dbReference>
<dbReference type="Pfam" id="PF00664">
    <property type="entry name" value="ABC_membrane"/>
    <property type="match status" value="1"/>
</dbReference>
<dbReference type="GO" id="GO:0140359">
    <property type="term" value="F:ABC-type transporter activity"/>
    <property type="evidence" value="ECO:0007669"/>
    <property type="project" value="InterPro"/>
</dbReference>
<dbReference type="PROSITE" id="PS00211">
    <property type="entry name" value="ABC_TRANSPORTER_1"/>
    <property type="match status" value="1"/>
</dbReference>
<feature type="transmembrane region" description="Helical" evidence="8">
    <location>
        <begin position="296"/>
        <end position="319"/>
    </location>
</feature>
<proteinExistence type="inferred from homology"/>
<dbReference type="EnsemblFungi" id="MAPG_07199T0">
    <property type="protein sequence ID" value="MAPG_07199T0"/>
    <property type="gene ID" value="MAPG_07199"/>
</dbReference>
<keyword evidence="5" id="KW-0067">ATP-binding</keyword>
<dbReference type="InterPro" id="IPR003593">
    <property type="entry name" value="AAA+_ATPase"/>
</dbReference>
<evidence type="ECO:0000256" key="3">
    <source>
        <dbReference type="ARBA" id="ARBA00022692"/>
    </source>
</evidence>
<evidence type="ECO:0000256" key="8">
    <source>
        <dbReference type="SAM" id="Phobius"/>
    </source>
</evidence>
<dbReference type="STRING" id="644358.A0A0C4E412"/>
<organism evidence="12 13">
    <name type="scientific">Magnaporthiopsis poae (strain ATCC 64411 / 73-15)</name>
    <name type="common">Kentucky bluegrass fungus</name>
    <name type="synonym">Magnaporthe poae</name>
    <dbReference type="NCBI Taxonomy" id="644358"/>
    <lineage>
        <taxon>Eukaryota</taxon>
        <taxon>Fungi</taxon>
        <taxon>Dikarya</taxon>
        <taxon>Ascomycota</taxon>
        <taxon>Pezizomycotina</taxon>
        <taxon>Sordariomycetes</taxon>
        <taxon>Sordariomycetidae</taxon>
        <taxon>Magnaporthales</taxon>
        <taxon>Magnaporthaceae</taxon>
        <taxon>Magnaporthiopsis</taxon>
    </lineage>
</organism>
<gene>
    <name evidence="11" type="ORF">MAPG_07199</name>
</gene>
<reference evidence="11" key="1">
    <citation type="submission" date="2010-05" db="EMBL/GenBank/DDBJ databases">
        <title>The Genome Sequence of Magnaporthe poae strain ATCC 64411.</title>
        <authorList>
            <consortium name="The Broad Institute Genome Sequencing Platform"/>
            <consortium name="Broad Institute Genome Sequencing Center for Infectious Disease"/>
            <person name="Ma L.-J."/>
            <person name="Dead R."/>
            <person name="Young S."/>
            <person name="Zeng Q."/>
            <person name="Koehrsen M."/>
            <person name="Alvarado L."/>
            <person name="Berlin A."/>
            <person name="Chapman S.B."/>
            <person name="Chen Z."/>
            <person name="Freedman E."/>
            <person name="Gellesch M."/>
            <person name="Goldberg J."/>
            <person name="Griggs A."/>
            <person name="Gujja S."/>
            <person name="Heilman E.R."/>
            <person name="Heiman D."/>
            <person name="Hepburn T."/>
            <person name="Howarth C."/>
            <person name="Jen D."/>
            <person name="Larson L."/>
            <person name="Mehta T."/>
            <person name="Neiman D."/>
            <person name="Pearson M."/>
            <person name="Roberts A."/>
            <person name="Saif S."/>
            <person name="Shea T."/>
            <person name="Shenoy N."/>
            <person name="Sisk P."/>
            <person name="Stolte C."/>
            <person name="Sykes S."/>
            <person name="Walk T."/>
            <person name="White J."/>
            <person name="Yandava C."/>
            <person name="Haas B."/>
            <person name="Nusbaum C."/>
            <person name="Birren B."/>
        </authorList>
    </citation>
    <scope>NUCLEOTIDE SEQUENCE</scope>
    <source>
        <strain evidence="11">ATCC 64411</strain>
    </source>
</reference>
<evidence type="ECO:0000313" key="12">
    <source>
        <dbReference type="EnsemblFungi" id="MAPG_07199T0"/>
    </source>
</evidence>
<comment type="subcellular location">
    <subcellularLocation>
        <location evidence="1">Membrane</location>
        <topology evidence="1">Multi-pass membrane protein</topology>
    </subcellularLocation>
</comment>
<keyword evidence="4" id="KW-0547">Nucleotide-binding</keyword>
<reference evidence="11" key="3">
    <citation type="submission" date="2011-03" db="EMBL/GenBank/DDBJ databases">
        <title>Annotation of Magnaporthe poae ATCC 64411.</title>
        <authorList>
            <person name="Ma L.-J."/>
            <person name="Dead R."/>
            <person name="Young S.K."/>
            <person name="Zeng Q."/>
            <person name="Gargeya S."/>
            <person name="Fitzgerald M."/>
            <person name="Haas B."/>
            <person name="Abouelleil A."/>
            <person name="Alvarado L."/>
            <person name="Arachchi H.M."/>
            <person name="Berlin A."/>
            <person name="Brown A."/>
            <person name="Chapman S.B."/>
            <person name="Chen Z."/>
            <person name="Dunbar C."/>
            <person name="Freedman E."/>
            <person name="Gearin G."/>
            <person name="Gellesch M."/>
            <person name="Goldberg J."/>
            <person name="Griggs A."/>
            <person name="Gujja S."/>
            <person name="Heiman D."/>
            <person name="Howarth C."/>
            <person name="Larson L."/>
            <person name="Lui A."/>
            <person name="MacDonald P.J.P."/>
            <person name="Mehta T."/>
            <person name="Montmayeur A."/>
            <person name="Murphy C."/>
            <person name="Neiman D."/>
            <person name="Pearson M."/>
            <person name="Priest M."/>
            <person name="Roberts A."/>
            <person name="Saif S."/>
            <person name="Shea T."/>
            <person name="Shenoy N."/>
            <person name="Sisk P."/>
            <person name="Stolte C."/>
            <person name="Sykes S."/>
            <person name="Yandava C."/>
            <person name="Wortman J."/>
            <person name="Nusbaum C."/>
            <person name="Birren B."/>
        </authorList>
    </citation>
    <scope>NUCLEOTIDE SEQUENCE</scope>
    <source>
        <strain evidence="11">ATCC 64411</strain>
    </source>
</reference>
<dbReference type="VEuPathDB" id="FungiDB:MAPG_07199"/>
<dbReference type="FunFam" id="3.40.50.300:FF:000913">
    <property type="entry name" value="ABC multidrug transporter SitT"/>
    <property type="match status" value="1"/>
</dbReference>
<dbReference type="PROSITE" id="PS50929">
    <property type="entry name" value="ABC_TM1F"/>
    <property type="match status" value="1"/>
</dbReference>
<dbReference type="eggNOG" id="KOG0055">
    <property type="taxonomic scope" value="Eukaryota"/>
</dbReference>
<dbReference type="InterPro" id="IPR003439">
    <property type="entry name" value="ABC_transporter-like_ATP-bd"/>
</dbReference>
<keyword evidence="7 8" id="KW-0472">Membrane</keyword>
<evidence type="ECO:0000259" key="10">
    <source>
        <dbReference type="PROSITE" id="PS50929"/>
    </source>
</evidence>
<dbReference type="EMBL" id="ADBL01001740">
    <property type="status" value="NOT_ANNOTATED_CDS"/>
    <property type="molecule type" value="Genomic_DNA"/>
</dbReference>
<dbReference type="InterPro" id="IPR036640">
    <property type="entry name" value="ABC1_TM_sf"/>
</dbReference>
<dbReference type="CDD" id="cd18578">
    <property type="entry name" value="ABC_6TM_Pgp_ABCB1_D2_like"/>
    <property type="match status" value="1"/>
</dbReference>
<feature type="transmembrane region" description="Helical" evidence="8">
    <location>
        <begin position="264"/>
        <end position="284"/>
    </location>
</feature>
<dbReference type="Gene3D" id="1.20.1560.10">
    <property type="entry name" value="ABC transporter type 1, transmembrane domain"/>
    <property type="match status" value="1"/>
</dbReference>
<name>A0A0C4E412_MAGP6</name>
<dbReference type="OrthoDB" id="6500128at2759"/>
<evidence type="ECO:0000256" key="7">
    <source>
        <dbReference type="ARBA" id="ARBA00023136"/>
    </source>
</evidence>
<feature type="transmembrane region" description="Helical" evidence="8">
    <location>
        <begin position="78"/>
        <end position="105"/>
    </location>
</feature>
<dbReference type="GO" id="GO:0005524">
    <property type="term" value="F:ATP binding"/>
    <property type="evidence" value="ECO:0007669"/>
    <property type="project" value="UniProtKB-KW"/>
</dbReference>
<reference evidence="12" key="5">
    <citation type="submission" date="2015-06" db="UniProtKB">
        <authorList>
            <consortium name="EnsemblFungi"/>
        </authorList>
    </citation>
    <scope>IDENTIFICATION</scope>
    <source>
        <strain evidence="12">ATCC 64411</strain>
    </source>
</reference>
<dbReference type="Proteomes" id="UP000011715">
    <property type="component" value="Unassembled WGS sequence"/>
</dbReference>
<dbReference type="PROSITE" id="PS50893">
    <property type="entry name" value="ABC_TRANSPORTER_2"/>
    <property type="match status" value="1"/>
</dbReference>
<dbReference type="EMBL" id="GL876971">
    <property type="protein sequence ID" value="KLU88212.1"/>
    <property type="molecule type" value="Genomic_DNA"/>
</dbReference>
<evidence type="ECO:0000259" key="9">
    <source>
        <dbReference type="PROSITE" id="PS50893"/>
    </source>
</evidence>
<evidence type="ECO:0000313" key="13">
    <source>
        <dbReference type="Proteomes" id="UP000011715"/>
    </source>
</evidence>
<dbReference type="SUPFAM" id="SSF52540">
    <property type="entry name" value="P-loop containing nucleoside triphosphate hydrolases"/>
    <property type="match status" value="1"/>
</dbReference>
<evidence type="ECO:0000256" key="5">
    <source>
        <dbReference type="ARBA" id="ARBA00022840"/>
    </source>
</evidence>
<evidence type="ECO:0000256" key="1">
    <source>
        <dbReference type="ARBA" id="ARBA00004141"/>
    </source>
</evidence>
<evidence type="ECO:0000256" key="6">
    <source>
        <dbReference type="ARBA" id="ARBA00022989"/>
    </source>
</evidence>
<comment type="similarity">
    <text evidence="2">Belongs to the ABC transporter superfamily. ABCB family. Multidrug resistance exporter (TC 3.A.1.201) subfamily.</text>
</comment>
<dbReference type="CDD" id="cd03249">
    <property type="entry name" value="ABC_MTABC3_MDL1_MDL2"/>
    <property type="match status" value="1"/>
</dbReference>
<reference evidence="13" key="2">
    <citation type="submission" date="2010-05" db="EMBL/GenBank/DDBJ databases">
        <title>The genome sequence of Magnaporthe poae strain ATCC 64411.</title>
        <authorList>
            <person name="Ma L.-J."/>
            <person name="Dead R."/>
            <person name="Young S."/>
            <person name="Zeng Q."/>
            <person name="Koehrsen M."/>
            <person name="Alvarado L."/>
            <person name="Berlin A."/>
            <person name="Chapman S.B."/>
            <person name="Chen Z."/>
            <person name="Freedman E."/>
            <person name="Gellesch M."/>
            <person name="Goldberg J."/>
            <person name="Griggs A."/>
            <person name="Gujja S."/>
            <person name="Heilman E.R."/>
            <person name="Heiman D."/>
            <person name="Hepburn T."/>
            <person name="Howarth C."/>
            <person name="Jen D."/>
            <person name="Larson L."/>
            <person name="Mehta T."/>
            <person name="Neiman D."/>
            <person name="Pearson M."/>
            <person name="Roberts A."/>
            <person name="Saif S."/>
            <person name="Shea T."/>
            <person name="Shenoy N."/>
            <person name="Sisk P."/>
            <person name="Stolte C."/>
            <person name="Sykes S."/>
            <person name="Walk T."/>
            <person name="White J."/>
            <person name="Yandava C."/>
            <person name="Haas B."/>
            <person name="Nusbaum C."/>
            <person name="Birren B."/>
        </authorList>
    </citation>
    <scope>NUCLEOTIDE SEQUENCE [LARGE SCALE GENOMIC DNA]</scope>
    <source>
        <strain evidence="13">ATCC 64411 / 73-15</strain>
    </source>
</reference>
<dbReference type="InterPro" id="IPR039421">
    <property type="entry name" value="Type_1_exporter"/>
</dbReference>
<feature type="transmembrane region" description="Helical" evidence="8">
    <location>
        <begin position="183"/>
        <end position="201"/>
    </location>
</feature>
<sequence>MESLKGREDFDLYKRPGVLRTIWRLMKVTPQLKWWYVFLAVDSLLATSVIPAQIALLAQTLDVFNTTSPAAAQQRGNFLASMFIVLSAGAFVAYFIMGWTTNTIAQNINRQMRRDMLDLFLRQDLRFFDRDENTVGALTSRLDSEPQAALELMGFNIGLVVIAFLTVIASSILGIAFSWKLGLVAFFAGIPPLMAAGYVRIRLETRMDAEADRRFSTSASIASEAILAIRTVSSLATERAVLDKYTRELDDAIAGLTPSLFGMFVFYAFTQAVEYFILALGFWYGSRLMSFGEVSFYQFFVSFYGIFFAGQQAGIMFTYSSSFTKGLRAVHYYFWLRGLEPTIRETDENRDRAPRDDVSSIDLQGVRFSYPLRPDAQVLRGVSLEVLPGKFVALVGASGCGKSTVMALLERFYDPTRGSIRIDGDDDLRQLNPRLYRRHVSLVQQEPTLYPGSIRENVAFGVDVADDEAEGVTGDASDEAIETALRAANAWDFVCSLPEGTGTACGTSGSQLSGGQRQRIAIARALIRQPRVLLLDEATSALDTESERVVQGALATAARTGGRITVAVAHRLSTVRDADLICVFYGGRTEEAGTHEELLAKGGMYAKMCEGQSLDRKV</sequence>
<reference evidence="12" key="4">
    <citation type="journal article" date="2015" name="G3 (Bethesda)">
        <title>Genome sequences of three phytopathogenic species of the Magnaporthaceae family of fungi.</title>
        <authorList>
            <person name="Okagaki L.H."/>
            <person name="Nunes C.C."/>
            <person name="Sailsbery J."/>
            <person name="Clay B."/>
            <person name="Brown D."/>
            <person name="John T."/>
            <person name="Oh Y."/>
            <person name="Young N."/>
            <person name="Fitzgerald M."/>
            <person name="Haas B.J."/>
            <person name="Zeng Q."/>
            <person name="Young S."/>
            <person name="Adiconis X."/>
            <person name="Fan L."/>
            <person name="Levin J.Z."/>
            <person name="Mitchell T.K."/>
            <person name="Okubara P.A."/>
            <person name="Farman M.L."/>
            <person name="Kohn L.M."/>
            <person name="Birren B."/>
            <person name="Ma L.-J."/>
            <person name="Dean R.A."/>
        </authorList>
    </citation>
    <scope>NUCLEOTIDE SEQUENCE</scope>
    <source>
        <strain evidence="12">ATCC 64411 / 73-15</strain>
    </source>
</reference>